<dbReference type="OrthoDB" id="1738938at2"/>
<dbReference type="RefSeq" id="WP_114296619.1">
    <property type="nucleotide sequence ID" value="NZ_QPJT01000004.1"/>
</dbReference>
<protein>
    <submittedName>
        <fullName evidence="2">Uncharacterized protein</fullName>
    </submittedName>
</protein>
<feature type="region of interest" description="Disordered" evidence="1">
    <location>
        <begin position="38"/>
        <end position="68"/>
    </location>
</feature>
<evidence type="ECO:0000313" key="2">
    <source>
        <dbReference type="EMBL" id="RCX18764.1"/>
    </source>
</evidence>
<evidence type="ECO:0000256" key="1">
    <source>
        <dbReference type="SAM" id="MobiDB-lite"/>
    </source>
</evidence>
<dbReference type="Proteomes" id="UP000253034">
    <property type="component" value="Unassembled WGS sequence"/>
</dbReference>
<feature type="compositionally biased region" description="Polar residues" evidence="1">
    <location>
        <begin position="38"/>
        <end position="56"/>
    </location>
</feature>
<organism evidence="2 3">
    <name type="scientific">Anaerobacterium chartisolvens</name>
    <dbReference type="NCBI Taxonomy" id="1297424"/>
    <lineage>
        <taxon>Bacteria</taxon>
        <taxon>Bacillati</taxon>
        <taxon>Bacillota</taxon>
        <taxon>Clostridia</taxon>
        <taxon>Eubacteriales</taxon>
        <taxon>Oscillospiraceae</taxon>
        <taxon>Anaerobacterium</taxon>
    </lineage>
</organism>
<sequence>MRSIKGIKIIIIAVALVFIAQAAYGAYHMVAVKTTDEQQTTGQSDNGRNTEVQPAAQTDKPDEGVNESVAESIAESMTEGEILEDEADYSITQNVLDCIKAYDPEGYTRNVDNYSALLKRLNVHTRFKIELERHIKEGAGIPDILTAYSFLNDRFGRLEDIERLLGMKARGQNWEAIFKEYVKDNPEFVPTSFDSEYLDKLLETPGITQDDIMMADRVSQRLGISIGDIIAKKQSGMSWRLINAGYGIVNGDEQLPRVPVTHEKLEKHCEQTGLSQKRVVEALVMASKLGVSDVTVLEWVKKGLSNEGIYARAYEEKYYFG</sequence>
<proteinExistence type="predicted"/>
<comment type="caution">
    <text evidence="2">The sequence shown here is derived from an EMBL/GenBank/DDBJ whole genome shotgun (WGS) entry which is preliminary data.</text>
</comment>
<dbReference type="EMBL" id="QPJT01000004">
    <property type="protein sequence ID" value="RCX18764.1"/>
    <property type="molecule type" value="Genomic_DNA"/>
</dbReference>
<keyword evidence="3" id="KW-1185">Reference proteome</keyword>
<gene>
    <name evidence="2" type="ORF">DFR58_10433</name>
</gene>
<name>A0A369BGE8_9FIRM</name>
<reference evidence="2 3" key="1">
    <citation type="submission" date="2018-07" db="EMBL/GenBank/DDBJ databases">
        <title>Genomic Encyclopedia of Type Strains, Phase IV (KMG-IV): sequencing the most valuable type-strain genomes for metagenomic binning, comparative biology and taxonomic classification.</title>
        <authorList>
            <person name="Goeker M."/>
        </authorList>
    </citation>
    <scope>NUCLEOTIDE SEQUENCE [LARGE SCALE GENOMIC DNA]</scope>
    <source>
        <strain evidence="2 3">DSM 27016</strain>
    </source>
</reference>
<evidence type="ECO:0000313" key="3">
    <source>
        <dbReference type="Proteomes" id="UP000253034"/>
    </source>
</evidence>
<accession>A0A369BGE8</accession>
<dbReference type="AlphaFoldDB" id="A0A369BGE8"/>